<evidence type="ECO:0008006" key="5">
    <source>
        <dbReference type="Google" id="ProtNLM"/>
    </source>
</evidence>
<evidence type="ECO:0000313" key="3">
    <source>
        <dbReference type="EMBL" id="OXN01442.1"/>
    </source>
</evidence>
<dbReference type="EMBL" id="NEWD01000004">
    <property type="protein sequence ID" value="OXN01442.1"/>
    <property type="molecule type" value="Genomic_DNA"/>
</dbReference>
<dbReference type="AlphaFoldDB" id="A0A229W0R9"/>
<dbReference type="OrthoDB" id="4559282at2"/>
<protein>
    <recommendedName>
        <fullName evidence="5">DUF4352 domain-containing protein</fullName>
    </recommendedName>
</protein>
<feature type="signal peptide" evidence="2">
    <location>
        <begin position="1"/>
        <end position="25"/>
    </location>
</feature>
<comment type="caution">
    <text evidence="3">The sequence shown here is derived from an EMBL/GenBank/DDBJ whole genome shotgun (WGS) entry which is preliminary data.</text>
</comment>
<feature type="region of interest" description="Disordered" evidence="1">
    <location>
        <begin position="22"/>
        <end position="46"/>
    </location>
</feature>
<keyword evidence="4" id="KW-1185">Reference proteome</keyword>
<keyword evidence="2" id="KW-0732">Signal</keyword>
<accession>A0A229W0R9</accession>
<dbReference type="RefSeq" id="WP_093959636.1">
    <property type="nucleotide sequence ID" value="NZ_NEWD01000004.1"/>
</dbReference>
<feature type="compositionally biased region" description="Low complexity" evidence="1">
    <location>
        <begin position="22"/>
        <end position="42"/>
    </location>
</feature>
<dbReference type="PROSITE" id="PS51257">
    <property type="entry name" value="PROKAR_LIPOPROTEIN"/>
    <property type="match status" value="1"/>
</dbReference>
<organism evidence="3 4">
    <name type="scientific">Bifidobacterium vansinderenii</name>
    <dbReference type="NCBI Taxonomy" id="1984871"/>
    <lineage>
        <taxon>Bacteria</taxon>
        <taxon>Bacillati</taxon>
        <taxon>Actinomycetota</taxon>
        <taxon>Actinomycetes</taxon>
        <taxon>Bifidobacteriales</taxon>
        <taxon>Bifidobacteriaceae</taxon>
        <taxon>Bifidobacterium</taxon>
    </lineage>
</organism>
<proteinExistence type="predicted"/>
<feature type="chain" id="PRO_5038448148" description="DUF4352 domain-containing protein" evidence="2">
    <location>
        <begin position="26"/>
        <end position="188"/>
    </location>
</feature>
<gene>
    <name evidence="3" type="ORF">Tam10B_0445</name>
</gene>
<dbReference type="Proteomes" id="UP000215433">
    <property type="component" value="Unassembled WGS sequence"/>
</dbReference>
<sequence>MKKTIAIIASAAMLIGLAACGSTTASEEPTPTKTPTTATPTKTAEKNERGHLVKHIGDTAMYTKSQSSTEPLAEWTATDITIDYQCTADYSEQSHNGHYVAVNFDVQTQPEFTQSSLYLGAMGGWKYIQKDGTMWNGIPEAETVCMPQEEQLPGSIGAGVKAQGKVLFDLPTTDGYLVYDDTWEYPLS</sequence>
<name>A0A229W0R9_9BIFI</name>
<evidence type="ECO:0000256" key="1">
    <source>
        <dbReference type="SAM" id="MobiDB-lite"/>
    </source>
</evidence>
<reference evidence="3 4" key="1">
    <citation type="submission" date="2017-05" db="EMBL/GenBank/DDBJ databases">
        <title>Bifidobacterium vansinderenii sp. nov.</title>
        <authorList>
            <person name="Lugli G.A."/>
            <person name="Duranti S."/>
            <person name="Mangifesta M."/>
        </authorList>
    </citation>
    <scope>NUCLEOTIDE SEQUENCE [LARGE SCALE GENOMIC DNA]</scope>
    <source>
        <strain evidence="3 4">Tam10B</strain>
    </source>
</reference>
<evidence type="ECO:0000313" key="4">
    <source>
        <dbReference type="Proteomes" id="UP000215433"/>
    </source>
</evidence>
<evidence type="ECO:0000256" key="2">
    <source>
        <dbReference type="SAM" id="SignalP"/>
    </source>
</evidence>